<dbReference type="EMBL" id="FOQC01000002">
    <property type="protein sequence ID" value="SFH49331.1"/>
    <property type="molecule type" value="Genomic_DNA"/>
</dbReference>
<keyword evidence="13 16" id="KW-0411">Iron-sulfur</keyword>
<evidence type="ECO:0000256" key="4">
    <source>
        <dbReference type="ARBA" id="ARBA00020049"/>
    </source>
</evidence>
<evidence type="ECO:0000256" key="16">
    <source>
        <dbReference type="RuleBase" id="RU365022"/>
    </source>
</evidence>
<evidence type="ECO:0000256" key="2">
    <source>
        <dbReference type="ARBA" id="ARBA00009189"/>
    </source>
</evidence>
<dbReference type="GO" id="GO:0051536">
    <property type="term" value="F:iron-sulfur cluster binding"/>
    <property type="evidence" value="ECO:0007669"/>
    <property type="project" value="UniProtKB-KW"/>
</dbReference>
<keyword evidence="9" id="KW-0347">Helicase</keyword>
<dbReference type="InterPro" id="IPR022765">
    <property type="entry name" value="Dna2/Cas4_DUF83"/>
</dbReference>
<dbReference type="RefSeq" id="WP_086942284.1">
    <property type="nucleotide sequence ID" value="NZ_FJMZ01000001.1"/>
</dbReference>
<keyword evidence="12 16" id="KW-0408">Iron</keyword>
<keyword evidence="6 16" id="KW-0479">Metal-binding</keyword>
<dbReference type="Gene3D" id="3.90.320.10">
    <property type="match status" value="1"/>
</dbReference>
<dbReference type="GO" id="GO:0051607">
    <property type="term" value="P:defense response to virus"/>
    <property type="evidence" value="ECO:0007669"/>
    <property type="project" value="UniProtKB-KW"/>
</dbReference>
<evidence type="ECO:0000256" key="10">
    <source>
        <dbReference type="ARBA" id="ARBA00022839"/>
    </source>
</evidence>
<keyword evidence="5 16" id="KW-0540">Nuclease</keyword>
<dbReference type="NCBIfam" id="TIGR00372">
    <property type="entry name" value="cas4"/>
    <property type="match status" value="1"/>
</dbReference>
<comment type="cofactor">
    <cofactor evidence="16">
        <name>Mg(2+)</name>
        <dbReference type="ChEBI" id="CHEBI:18420"/>
    </cofactor>
    <cofactor evidence="16">
        <name>Mn(2+)</name>
        <dbReference type="ChEBI" id="CHEBI:29035"/>
    </cofactor>
    <text evidence="16">Mg(2+) or Mn(2+) required for ssDNA cleavage activity.</text>
</comment>
<evidence type="ECO:0000256" key="8">
    <source>
        <dbReference type="ARBA" id="ARBA00022801"/>
    </source>
</evidence>
<evidence type="ECO:0000313" key="21">
    <source>
        <dbReference type="Proteomes" id="UP000199686"/>
    </source>
</evidence>
<gene>
    <name evidence="19" type="ORF">SAMN04488507_10022</name>
    <name evidence="18" type="ORF">TFLO_183</name>
</gene>
<dbReference type="Proteomes" id="UP000195947">
    <property type="component" value="Unassembled WGS sequence"/>
</dbReference>
<evidence type="ECO:0000256" key="14">
    <source>
        <dbReference type="ARBA" id="ARBA00023118"/>
    </source>
</evidence>
<reference evidence="18 20" key="1">
    <citation type="submission" date="2016-02" db="EMBL/GenBank/DDBJ databases">
        <authorList>
            <person name="Strepis N."/>
        </authorList>
    </citation>
    <scope>NUCLEOTIDE SEQUENCE [LARGE SCALE GENOMIC DNA]</scope>
    <source>
        <strain evidence="18">Trichococcus flocculiformis</strain>
    </source>
</reference>
<dbReference type="AlphaFoldDB" id="A0AB38BEB9"/>
<dbReference type="GO" id="GO:0004386">
    <property type="term" value="F:helicase activity"/>
    <property type="evidence" value="ECO:0007669"/>
    <property type="project" value="UniProtKB-KW"/>
</dbReference>
<keyword evidence="14 16" id="KW-0051">Antiviral defense</keyword>
<comment type="similarity">
    <text evidence="2 16">Belongs to the CRISPR-associated exonuclease Cas4 family.</text>
</comment>
<keyword evidence="20" id="KW-1185">Reference proteome</keyword>
<evidence type="ECO:0000256" key="11">
    <source>
        <dbReference type="ARBA" id="ARBA00022840"/>
    </source>
</evidence>
<dbReference type="Proteomes" id="UP000199686">
    <property type="component" value="Unassembled WGS sequence"/>
</dbReference>
<evidence type="ECO:0000256" key="3">
    <source>
        <dbReference type="ARBA" id="ARBA00012768"/>
    </source>
</evidence>
<evidence type="ECO:0000313" key="19">
    <source>
        <dbReference type="EMBL" id="SFH49331.1"/>
    </source>
</evidence>
<evidence type="ECO:0000256" key="1">
    <source>
        <dbReference type="ARBA" id="ARBA00001966"/>
    </source>
</evidence>
<sequence length="223" mass="26151">MVYDSDDFLMLSGIQHFYFCKRQWCLIHIEQQWSENRWTMEGQLLHTKADNPYVKEKRKDRFFSRAMPVASSLLGLSGVLDVVEFTKDDINGISVPGKRGKWSPVIVEFKRGKQKKDLRDIVQLVAEVICLEEKLNIKIPKSYLYYNQTNKKIEVDITEELRNLVFHLSNEMHHLYEQNITTPAEISKNCKECSLVDICMPRITKKKVSIANYMSQRLDEDLT</sequence>
<dbReference type="PANTHER" id="PTHR36531">
    <property type="entry name" value="CRISPR-ASSOCIATED EXONUCLEASE CAS4"/>
    <property type="match status" value="1"/>
</dbReference>
<comment type="cofactor">
    <cofactor evidence="1">
        <name>[4Fe-4S] cluster</name>
        <dbReference type="ChEBI" id="CHEBI:49883"/>
    </cofactor>
</comment>
<comment type="caution">
    <text evidence="19">The sequence shown here is derived from an EMBL/GenBank/DDBJ whole genome shotgun (WGS) entry which is preliminary data.</text>
</comment>
<organism evidence="19 21">
    <name type="scientific">Trichococcus flocculiformis</name>
    <dbReference type="NCBI Taxonomy" id="82803"/>
    <lineage>
        <taxon>Bacteria</taxon>
        <taxon>Bacillati</taxon>
        <taxon>Bacillota</taxon>
        <taxon>Bacilli</taxon>
        <taxon>Lactobacillales</taxon>
        <taxon>Carnobacteriaceae</taxon>
        <taxon>Trichococcus</taxon>
    </lineage>
</organism>
<evidence type="ECO:0000256" key="5">
    <source>
        <dbReference type="ARBA" id="ARBA00022722"/>
    </source>
</evidence>
<dbReference type="InterPro" id="IPR011604">
    <property type="entry name" value="PDDEXK-like_dom_sf"/>
</dbReference>
<evidence type="ECO:0000256" key="7">
    <source>
        <dbReference type="ARBA" id="ARBA00022741"/>
    </source>
</evidence>
<evidence type="ECO:0000256" key="13">
    <source>
        <dbReference type="ARBA" id="ARBA00023014"/>
    </source>
</evidence>
<dbReference type="GO" id="GO:0046872">
    <property type="term" value="F:metal ion binding"/>
    <property type="evidence" value="ECO:0007669"/>
    <property type="project" value="UniProtKB-KW"/>
</dbReference>
<protein>
    <recommendedName>
        <fullName evidence="4 16">CRISPR-associated exonuclease Cas4</fullName>
        <ecNumber evidence="3 16">3.1.12.1</ecNumber>
    </recommendedName>
</protein>
<proteinExistence type="inferred from homology"/>
<keyword evidence="11" id="KW-0067">ATP-binding</keyword>
<feature type="domain" description="DUF83" evidence="17">
    <location>
        <begin position="12"/>
        <end position="200"/>
    </location>
</feature>
<evidence type="ECO:0000256" key="12">
    <source>
        <dbReference type="ARBA" id="ARBA00023004"/>
    </source>
</evidence>
<accession>A0AB38BEB9</accession>
<evidence type="ECO:0000256" key="15">
    <source>
        <dbReference type="ARBA" id="ARBA00023211"/>
    </source>
</evidence>
<evidence type="ECO:0000256" key="6">
    <source>
        <dbReference type="ARBA" id="ARBA00022723"/>
    </source>
</evidence>
<dbReference type="GO" id="GO:0005524">
    <property type="term" value="F:ATP binding"/>
    <property type="evidence" value="ECO:0007669"/>
    <property type="project" value="UniProtKB-KW"/>
</dbReference>
<dbReference type="GO" id="GO:0004527">
    <property type="term" value="F:exonuclease activity"/>
    <property type="evidence" value="ECO:0007669"/>
    <property type="project" value="UniProtKB-KW"/>
</dbReference>
<evidence type="ECO:0000313" key="18">
    <source>
        <dbReference type="EMBL" id="CZQ81237.1"/>
    </source>
</evidence>
<dbReference type="PANTHER" id="PTHR36531:SF6">
    <property type="entry name" value="DNA REPLICATION ATP-DEPENDENT HELICASE_NUCLEASE DNA2"/>
    <property type="match status" value="1"/>
</dbReference>
<dbReference type="EMBL" id="FJMZ01000001">
    <property type="protein sequence ID" value="CZQ81237.1"/>
    <property type="molecule type" value="Genomic_DNA"/>
</dbReference>
<name>A0AB38BEB9_9LACT</name>
<keyword evidence="15 16" id="KW-0464">Manganese</keyword>
<comment type="cofactor">
    <cofactor evidence="16">
        <name>iron-sulfur cluster</name>
        <dbReference type="ChEBI" id="CHEBI:30408"/>
    </cofactor>
</comment>
<dbReference type="Pfam" id="PF01930">
    <property type="entry name" value="Cas_Cas4"/>
    <property type="match status" value="1"/>
</dbReference>
<keyword evidence="7" id="KW-0547">Nucleotide-binding</keyword>
<evidence type="ECO:0000259" key="17">
    <source>
        <dbReference type="Pfam" id="PF01930"/>
    </source>
</evidence>
<reference evidence="19 21" key="2">
    <citation type="submission" date="2016-10" db="EMBL/GenBank/DDBJ databases">
        <authorList>
            <person name="Varghese N."/>
            <person name="Submissions S."/>
        </authorList>
    </citation>
    <scope>NUCLEOTIDE SEQUENCE [LARGE SCALE GENOMIC DNA]</scope>
    <source>
        <strain evidence="19 21">DSM 2094</strain>
    </source>
</reference>
<dbReference type="InterPro" id="IPR051827">
    <property type="entry name" value="Cas4_exonuclease"/>
</dbReference>
<comment type="function">
    <text evidence="16">CRISPR (clustered regularly interspaced short palindromic repeat) is an adaptive immune system that provides protection against mobile genetic elements (viruses, transposable elements and conjugative plasmids). CRISPR clusters contain sequences complementary to antecedent mobile elements and target invading nucleic acids. CRISPR clusters are transcribed and processed into CRISPR RNA (crRNA).</text>
</comment>
<dbReference type="EC" id="3.1.12.1" evidence="3 16"/>
<keyword evidence="8 16" id="KW-0378">Hydrolase</keyword>
<evidence type="ECO:0000313" key="20">
    <source>
        <dbReference type="Proteomes" id="UP000195947"/>
    </source>
</evidence>
<keyword evidence="10 16" id="KW-0269">Exonuclease</keyword>
<dbReference type="InterPro" id="IPR013343">
    <property type="entry name" value="CRISPR-assoc_prot_Cas4"/>
</dbReference>
<evidence type="ECO:0000256" key="9">
    <source>
        <dbReference type="ARBA" id="ARBA00022806"/>
    </source>
</evidence>